<feature type="compositionally biased region" description="Low complexity" evidence="6">
    <location>
        <begin position="1"/>
        <end position="23"/>
    </location>
</feature>
<dbReference type="GO" id="GO:0016020">
    <property type="term" value="C:membrane"/>
    <property type="evidence" value="ECO:0007669"/>
    <property type="project" value="UniProtKB-SubCell"/>
</dbReference>
<feature type="domain" description="SOGA coiled-coil" evidence="8">
    <location>
        <begin position="445"/>
        <end position="539"/>
    </location>
</feature>
<keyword evidence="2" id="KW-0597">Phosphoprotein</keyword>
<name>A0A5N3W2G1_MUNRE</name>
<accession>A0A5N3W2G1</accession>
<gene>
    <name evidence="9" type="ORF">FD755_021750</name>
</gene>
<feature type="region of interest" description="Disordered" evidence="6">
    <location>
        <begin position="718"/>
        <end position="737"/>
    </location>
</feature>
<keyword evidence="4 7" id="KW-0472">Membrane</keyword>
<dbReference type="PANTHER" id="PTHR15742:SF2">
    <property type="entry name" value="PROTEIN SOGA3"/>
    <property type="match status" value="1"/>
</dbReference>
<feature type="region of interest" description="Disordered" evidence="6">
    <location>
        <begin position="134"/>
        <end position="250"/>
    </location>
</feature>
<sequence>MSQPPTGGAAPVTAAPPAATGATEARSHPEGSSRKQQRAQSPARLRDNSVRQATATARAPVGAGTKLNSSRPQQQQQQQGNKVGSRAAPPASARGSGGGAEKAAPPAPKGAASGAVQPVAGAEAALVATLAPVGVRRPGLSEEPPRELEPAPSKLGEPPPLGEGGGGGGEGGGAGSGSGEREGGTPLPPPPPRGWRGKSVRAQQRGGSGGEGASPSPSSSSSAGKSPGSGSRNSGLGVVAGGGGAGGSYWKEGCLQSELIQFHLKKERAAAAAAAQMHAKNGGGGSSSHRSSPVTGAPAVCEPLAVPAASPMAAAAEGPQQSAEGSASGGGMQAAAPPSSQPHPQQLQEQEEMQEEMEKLREENETLKNEIDELRTEMDEMRDTFFEEDACQLQEMRHELERANKNCRILQYRLRKAERKRLRYAQTGEIDGELLRSLEQDLKEDNEDLKCQLQFVKEEAALMRKKMAKIDKEKDRFEHELQKYRSFYGDLDSPLPKGEAGGPPSTREAELKLRLRLVEEEANILGRKIVELEVENRGLKAELDDLRGDDFNGSTNPLMREQSESLSELRQHLQLVEDETELLRRNVADLEEQNKRITAELNKYKYKSGGHESARHHDSAKTEALQEELKAARLQINELSGKVMQLQYENRVLMSNMQRYDLASHLGIRGSPRDSDAESDAGKKESDDDSRPPHRKREGPIGGESDSEEVRNIRCLTPTRSFYPAPPPGPWPKSFSDRQQMKDIRSEAERLGKTIDRLIADTSTIITEARIYVANGDLFGLMDEEDDGSRIREHELLYRINAQMKAFRKELQTFIDRLEVPKSADDPGAEEPISVSQMFQPIILLILILVLFSSLSYTTIFKLVFLFTLFFVL</sequence>
<comment type="subcellular location">
    <subcellularLocation>
        <location evidence="1">Membrane</location>
    </subcellularLocation>
</comment>
<dbReference type="PANTHER" id="PTHR15742">
    <property type="entry name" value="GIRDIN"/>
    <property type="match status" value="1"/>
</dbReference>
<evidence type="ECO:0000256" key="5">
    <source>
        <dbReference type="SAM" id="Coils"/>
    </source>
</evidence>
<evidence type="ECO:0000256" key="3">
    <source>
        <dbReference type="ARBA" id="ARBA00023054"/>
    </source>
</evidence>
<keyword evidence="3 5" id="KW-0175">Coiled coil</keyword>
<proteinExistence type="predicted"/>
<feature type="compositionally biased region" description="Low complexity" evidence="6">
    <location>
        <begin position="73"/>
        <end position="94"/>
    </location>
</feature>
<evidence type="ECO:0000256" key="2">
    <source>
        <dbReference type="ARBA" id="ARBA00022553"/>
    </source>
</evidence>
<evidence type="ECO:0000256" key="7">
    <source>
        <dbReference type="SAM" id="Phobius"/>
    </source>
</evidence>
<feature type="compositionally biased region" description="Low complexity" evidence="6">
    <location>
        <begin position="101"/>
        <end position="117"/>
    </location>
</feature>
<feature type="compositionally biased region" description="Basic and acidic residues" evidence="6">
    <location>
        <begin position="356"/>
        <end position="369"/>
    </location>
</feature>
<dbReference type="Proteomes" id="UP000326062">
    <property type="component" value="Chromosome 14"/>
</dbReference>
<feature type="compositionally biased region" description="Gly residues" evidence="6">
    <location>
        <begin position="162"/>
        <end position="178"/>
    </location>
</feature>
<protein>
    <recommendedName>
        <fullName evidence="8">SOGA coiled-coil domain-containing protein</fullName>
    </recommendedName>
</protein>
<feature type="compositionally biased region" description="Low complexity" evidence="6">
    <location>
        <begin position="303"/>
        <end position="326"/>
    </location>
</feature>
<organism evidence="9 10">
    <name type="scientific">Muntiacus reevesi</name>
    <name type="common">Reeves' muntjac</name>
    <name type="synonym">Cervus reevesi</name>
    <dbReference type="NCBI Taxonomy" id="9886"/>
    <lineage>
        <taxon>Eukaryota</taxon>
        <taxon>Metazoa</taxon>
        <taxon>Chordata</taxon>
        <taxon>Craniata</taxon>
        <taxon>Vertebrata</taxon>
        <taxon>Euteleostomi</taxon>
        <taxon>Mammalia</taxon>
        <taxon>Eutheria</taxon>
        <taxon>Laurasiatheria</taxon>
        <taxon>Artiodactyla</taxon>
        <taxon>Ruminantia</taxon>
        <taxon>Pecora</taxon>
        <taxon>Cervidae</taxon>
        <taxon>Muntiacinae</taxon>
        <taxon>Muntiacus</taxon>
    </lineage>
</organism>
<feature type="region of interest" description="Disordered" evidence="6">
    <location>
        <begin position="667"/>
        <end position="710"/>
    </location>
</feature>
<feature type="compositionally biased region" description="Basic and acidic residues" evidence="6">
    <location>
        <begin position="671"/>
        <end position="692"/>
    </location>
</feature>
<dbReference type="Pfam" id="PF11365">
    <property type="entry name" value="SOGA"/>
    <property type="match status" value="2"/>
</dbReference>
<feature type="coiled-coil region" evidence="5">
    <location>
        <begin position="515"/>
        <end position="649"/>
    </location>
</feature>
<dbReference type="InterPro" id="IPR027881">
    <property type="entry name" value="SOGA_CC"/>
</dbReference>
<dbReference type="AlphaFoldDB" id="A0A5N3W2G1"/>
<feature type="domain" description="SOGA coiled-coil" evidence="8">
    <location>
        <begin position="565"/>
        <end position="653"/>
    </location>
</feature>
<feature type="region of interest" description="Disordered" evidence="6">
    <location>
        <begin position="269"/>
        <end position="369"/>
    </location>
</feature>
<evidence type="ECO:0000256" key="4">
    <source>
        <dbReference type="ARBA" id="ARBA00023136"/>
    </source>
</evidence>
<evidence type="ECO:0000313" key="10">
    <source>
        <dbReference type="Proteomes" id="UP000326062"/>
    </source>
</evidence>
<feature type="transmembrane region" description="Helical" evidence="7">
    <location>
        <begin position="842"/>
        <end position="872"/>
    </location>
</feature>
<evidence type="ECO:0000256" key="6">
    <source>
        <dbReference type="SAM" id="MobiDB-lite"/>
    </source>
</evidence>
<evidence type="ECO:0000259" key="8">
    <source>
        <dbReference type="Pfam" id="PF11365"/>
    </source>
</evidence>
<comment type="caution">
    <text evidence="9">The sequence shown here is derived from an EMBL/GenBank/DDBJ whole genome shotgun (WGS) entry which is preliminary data.</text>
</comment>
<dbReference type="EMBL" id="VCEB01000020">
    <property type="protein sequence ID" value="KAB0355809.1"/>
    <property type="molecule type" value="Genomic_DNA"/>
</dbReference>
<evidence type="ECO:0000313" key="9">
    <source>
        <dbReference type="EMBL" id="KAB0355809.1"/>
    </source>
</evidence>
<feature type="region of interest" description="Disordered" evidence="6">
    <location>
        <begin position="1"/>
        <end position="117"/>
    </location>
</feature>
<feature type="compositionally biased region" description="Basic and acidic residues" evidence="6">
    <location>
        <begin position="139"/>
        <end position="149"/>
    </location>
</feature>
<keyword evidence="10" id="KW-1185">Reference proteome</keyword>
<keyword evidence="7" id="KW-1133">Transmembrane helix</keyword>
<dbReference type="InterPro" id="IPR049885">
    <property type="entry name" value="MTCL1-3"/>
</dbReference>
<reference evidence="9 10" key="1">
    <citation type="submission" date="2019-06" db="EMBL/GenBank/DDBJ databases">
        <title>Discovery of a novel chromosome fission-fusion reversal in muntjac.</title>
        <authorList>
            <person name="Mudd A.B."/>
            <person name="Bredeson J.V."/>
            <person name="Baum R."/>
            <person name="Hockemeyer D."/>
            <person name="Rokhsar D.S."/>
        </authorList>
    </citation>
    <scope>NUCLEOTIDE SEQUENCE [LARGE SCALE GENOMIC DNA]</scope>
    <source>
        <strain evidence="9">UCam_UCB_Mr</strain>
        <tissue evidence="9">Fibroblast cell line</tissue>
    </source>
</reference>
<feature type="compositionally biased region" description="Gly residues" evidence="6">
    <location>
        <begin position="238"/>
        <end position="247"/>
    </location>
</feature>
<dbReference type="GO" id="GO:0010506">
    <property type="term" value="P:regulation of autophagy"/>
    <property type="evidence" value="ECO:0007669"/>
    <property type="project" value="InterPro"/>
</dbReference>
<evidence type="ECO:0000256" key="1">
    <source>
        <dbReference type="ARBA" id="ARBA00004370"/>
    </source>
</evidence>
<feature type="compositionally biased region" description="Low complexity" evidence="6">
    <location>
        <begin position="213"/>
        <end position="237"/>
    </location>
</feature>
<keyword evidence="7" id="KW-0812">Transmembrane</keyword>
<dbReference type="GO" id="GO:0005615">
    <property type="term" value="C:extracellular space"/>
    <property type="evidence" value="ECO:0007669"/>
    <property type="project" value="InterPro"/>
</dbReference>